<keyword evidence="4" id="KW-0720">Serine protease</keyword>
<comment type="caution">
    <text evidence="8">The sequence shown here is derived from an EMBL/GenBank/DDBJ whole genome shotgun (WGS) entry which is preliminary data.</text>
</comment>
<dbReference type="PROSITE" id="PS51892">
    <property type="entry name" value="SUBTILASE"/>
    <property type="match status" value="1"/>
</dbReference>
<evidence type="ECO:0000313" key="9">
    <source>
        <dbReference type="Proteomes" id="UP001251528"/>
    </source>
</evidence>
<dbReference type="CDD" id="cd04077">
    <property type="entry name" value="Peptidases_S8_PCSK9_ProteinaseK_like"/>
    <property type="match status" value="1"/>
</dbReference>
<dbReference type="Pfam" id="PF00082">
    <property type="entry name" value="Peptidase_S8"/>
    <property type="match status" value="1"/>
</dbReference>
<dbReference type="GO" id="GO:0004252">
    <property type="term" value="F:serine-type endopeptidase activity"/>
    <property type="evidence" value="ECO:0007669"/>
    <property type="project" value="InterPro"/>
</dbReference>
<dbReference type="InterPro" id="IPR000209">
    <property type="entry name" value="Peptidase_S8/S53_dom"/>
</dbReference>
<sequence>VKSIEKDAVISRPSRERRGNIDRSKLSQIPQYLGQIVGLAKLEIYGWLTRLDGSSKWKKLDKNDKIIQKQAPWGLARISESRPYRTKYTYHKSAGAGSCVYIIDSGVDAHHPEFQGRVKRLMDLYPNSDNKICGHGTHIAGIIGSTKYGVAKKTTIFDVKVENDKGETTVSKIVEGIDFITKDIPSRNCPKGIVVQISPYQASEAIKEAIKRLLTKQAFVVVGAGDKGMLVPEEYRAASSHFSIVGAIQKGDKFSVYSNYGPLVDLLAPGTAILSTWPGGGTKILSGTAMASAHVAGLGAYLLGLDQNSISLDQYMAVTGRYDVVDLGLRKQSQTNSVLINNRLAAFD</sequence>
<dbReference type="GO" id="GO:0006508">
    <property type="term" value="P:proteolysis"/>
    <property type="evidence" value="ECO:0007669"/>
    <property type="project" value="UniProtKB-KW"/>
</dbReference>
<gene>
    <name evidence="8" type="ORF">QQS21_010615</name>
</gene>
<name>A0AAJ0FUI1_9HYPO</name>
<dbReference type="InterPro" id="IPR022398">
    <property type="entry name" value="Peptidase_S8_His-AS"/>
</dbReference>
<dbReference type="PRINTS" id="PR00723">
    <property type="entry name" value="SUBTILISIN"/>
</dbReference>
<evidence type="ECO:0000256" key="6">
    <source>
        <dbReference type="SAM" id="MobiDB-lite"/>
    </source>
</evidence>
<keyword evidence="3" id="KW-0378">Hydrolase</keyword>
<proteinExistence type="inferred from homology"/>
<accession>A0AAJ0FUI1</accession>
<evidence type="ECO:0000259" key="7">
    <source>
        <dbReference type="Pfam" id="PF00082"/>
    </source>
</evidence>
<feature type="domain" description="Peptidase S8/S53" evidence="7">
    <location>
        <begin position="95"/>
        <end position="307"/>
    </location>
</feature>
<dbReference type="PROSITE" id="PS00137">
    <property type="entry name" value="SUBTILASE_HIS"/>
    <property type="match status" value="1"/>
</dbReference>
<comment type="caution">
    <text evidence="5">Lacks conserved residue(s) required for the propagation of feature annotation.</text>
</comment>
<dbReference type="Proteomes" id="UP001251528">
    <property type="component" value="Unassembled WGS sequence"/>
</dbReference>
<dbReference type="Gene3D" id="3.40.50.200">
    <property type="entry name" value="Peptidase S8/S53 domain"/>
    <property type="match status" value="1"/>
</dbReference>
<reference evidence="8" key="1">
    <citation type="submission" date="2023-06" db="EMBL/GenBank/DDBJ databases">
        <title>Conoideocrella luteorostrata (Hypocreales: Clavicipitaceae), a potential biocontrol fungus for elongate hemlock scale in United States Christmas tree production areas.</title>
        <authorList>
            <person name="Barrett H."/>
            <person name="Lovett B."/>
            <person name="Macias A.M."/>
            <person name="Stajich J.E."/>
            <person name="Kasson M.T."/>
        </authorList>
    </citation>
    <scope>NUCLEOTIDE SEQUENCE</scope>
    <source>
        <strain evidence="8">ARSEF 14590</strain>
    </source>
</reference>
<evidence type="ECO:0000313" key="8">
    <source>
        <dbReference type="EMBL" id="KAK2591703.1"/>
    </source>
</evidence>
<dbReference type="InterPro" id="IPR015500">
    <property type="entry name" value="Peptidase_S8_subtilisin-rel"/>
</dbReference>
<organism evidence="8 9">
    <name type="scientific">Conoideocrella luteorostrata</name>
    <dbReference type="NCBI Taxonomy" id="1105319"/>
    <lineage>
        <taxon>Eukaryota</taxon>
        <taxon>Fungi</taxon>
        <taxon>Dikarya</taxon>
        <taxon>Ascomycota</taxon>
        <taxon>Pezizomycotina</taxon>
        <taxon>Sordariomycetes</taxon>
        <taxon>Hypocreomycetidae</taxon>
        <taxon>Hypocreales</taxon>
        <taxon>Clavicipitaceae</taxon>
        <taxon>Conoideocrella</taxon>
    </lineage>
</organism>
<evidence type="ECO:0000256" key="2">
    <source>
        <dbReference type="ARBA" id="ARBA00022670"/>
    </source>
</evidence>
<keyword evidence="2" id="KW-0645">Protease</keyword>
<evidence type="ECO:0000256" key="3">
    <source>
        <dbReference type="ARBA" id="ARBA00022801"/>
    </source>
</evidence>
<feature type="region of interest" description="Disordered" evidence="6">
    <location>
        <begin position="1"/>
        <end position="22"/>
    </location>
</feature>
<dbReference type="InterPro" id="IPR023827">
    <property type="entry name" value="Peptidase_S8_Asp-AS"/>
</dbReference>
<dbReference type="PROSITE" id="PS00136">
    <property type="entry name" value="SUBTILASE_ASP"/>
    <property type="match status" value="1"/>
</dbReference>
<dbReference type="AlphaFoldDB" id="A0AAJ0FUI1"/>
<protein>
    <recommendedName>
        <fullName evidence="7">Peptidase S8/S53 domain-containing protein</fullName>
    </recommendedName>
</protein>
<comment type="similarity">
    <text evidence="1 5">Belongs to the peptidase S8 family.</text>
</comment>
<dbReference type="InterPro" id="IPR034193">
    <property type="entry name" value="PCSK9_ProteinaseK-like"/>
</dbReference>
<dbReference type="PANTHER" id="PTHR43806">
    <property type="entry name" value="PEPTIDASE S8"/>
    <property type="match status" value="1"/>
</dbReference>
<dbReference type="InterPro" id="IPR036852">
    <property type="entry name" value="Peptidase_S8/S53_dom_sf"/>
</dbReference>
<dbReference type="EMBL" id="JASWJB010000315">
    <property type="protein sequence ID" value="KAK2591703.1"/>
    <property type="molecule type" value="Genomic_DNA"/>
</dbReference>
<dbReference type="SUPFAM" id="SSF52743">
    <property type="entry name" value="Subtilisin-like"/>
    <property type="match status" value="1"/>
</dbReference>
<dbReference type="PANTHER" id="PTHR43806:SF58">
    <property type="entry name" value="ALKALINE PROTEASE 1-RELATED"/>
    <property type="match status" value="1"/>
</dbReference>
<evidence type="ECO:0000256" key="5">
    <source>
        <dbReference type="PROSITE-ProRule" id="PRU01240"/>
    </source>
</evidence>
<keyword evidence="9" id="KW-1185">Reference proteome</keyword>
<feature type="non-terminal residue" evidence="8">
    <location>
        <position position="1"/>
    </location>
</feature>
<dbReference type="InterPro" id="IPR050131">
    <property type="entry name" value="Peptidase_S8_subtilisin-like"/>
</dbReference>
<evidence type="ECO:0000256" key="1">
    <source>
        <dbReference type="ARBA" id="ARBA00011073"/>
    </source>
</evidence>
<evidence type="ECO:0000256" key="4">
    <source>
        <dbReference type="ARBA" id="ARBA00022825"/>
    </source>
</evidence>